<dbReference type="Pfam" id="PF13180">
    <property type="entry name" value="PDZ_2"/>
    <property type="match status" value="1"/>
</dbReference>
<keyword evidence="3" id="KW-0378">Hydrolase</keyword>
<dbReference type="Pfam" id="PF13365">
    <property type="entry name" value="Trypsin_2"/>
    <property type="match status" value="1"/>
</dbReference>
<proteinExistence type="inferred from homology"/>
<dbReference type="OMA" id="IMSPEGY"/>
<dbReference type="OrthoDB" id="4217619at2759"/>
<dbReference type="AlphaFoldDB" id="A0A5J4YYC9"/>
<evidence type="ECO:0000313" key="6">
    <source>
        <dbReference type="Proteomes" id="UP000324585"/>
    </source>
</evidence>
<feature type="domain" description="PDZ" evidence="4">
    <location>
        <begin position="338"/>
        <end position="436"/>
    </location>
</feature>
<keyword evidence="2 5" id="KW-0645">Protease</keyword>
<evidence type="ECO:0000259" key="4">
    <source>
        <dbReference type="PROSITE" id="PS50106"/>
    </source>
</evidence>
<dbReference type="PANTHER" id="PTHR43343">
    <property type="entry name" value="PEPTIDASE S12"/>
    <property type="match status" value="1"/>
</dbReference>
<evidence type="ECO:0000313" key="5">
    <source>
        <dbReference type="EMBL" id="KAA8495633.1"/>
    </source>
</evidence>
<protein>
    <submittedName>
        <fullName evidence="5">Protease Do-like 1, chloroplastic</fullName>
    </submittedName>
</protein>
<dbReference type="GO" id="GO:0006508">
    <property type="term" value="P:proteolysis"/>
    <property type="evidence" value="ECO:0007669"/>
    <property type="project" value="UniProtKB-KW"/>
</dbReference>
<dbReference type="GO" id="GO:0004252">
    <property type="term" value="F:serine-type endopeptidase activity"/>
    <property type="evidence" value="ECO:0007669"/>
    <property type="project" value="InterPro"/>
</dbReference>
<comment type="similarity">
    <text evidence="1">Belongs to the peptidase S1C family.</text>
</comment>
<dbReference type="InterPro" id="IPR036034">
    <property type="entry name" value="PDZ_sf"/>
</dbReference>
<reference evidence="6" key="1">
    <citation type="journal article" date="2019" name="Nat. Commun.">
        <title>Expansion of phycobilisome linker gene families in mesophilic red algae.</title>
        <authorList>
            <person name="Lee J."/>
            <person name="Kim D."/>
            <person name="Bhattacharya D."/>
            <person name="Yoon H.S."/>
        </authorList>
    </citation>
    <scope>NUCLEOTIDE SEQUENCE [LARGE SCALE GENOMIC DNA]</scope>
    <source>
        <strain evidence="6">CCMP 1328</strain>
    </source>
</reference>
<accession>A0A5J4YYC9</accession>
<organism evidence="5 6">
    <name type="scientific">Porphyridium purpureum</name>
    <name type="common">Red alga</name>
    <name type="synonym">Porphyridium cruentum</name>
    <dbReference type="NCBI Taxonomy" id="35688"/>
    <lineage>
        <taxon>Eukaryota</taxon>
        <taxon>Rhodophyta</taxon>
        <taxon>Bangiophyceae</taxon>
        <taxon>Porphyridiales</taxon>
        <taxon>Porphyridiaceae</taxon>
        <taxon>Porphyridium</taxon>
    </lineage>
</organism>
<gene>
    <name evidence="5" type="ORF">FVE85_1788</name>
</gene>
<name>A0A5J4YYC9_PORPP</name>
<dbReference type="PRINTS" id="PR00834">
    <property type="entry name" value="PROTEASES2C"/>
</dbReference>
<dbReference type="SMART" id="SM00228">
    <property type="entry name" value="PDZ"/>
    <property type="match status" value="1"/>
</dbReference>
<dbReference type="EMBL" id="VRMN01000003">
    <property type="protein sequence ID" value="KAA8495633.1"/>
    <property type="molecule type" value="Genomic_DNA"/>
</dbReference>
<evidence type="ECO:0000256" key="3">
    <source>
        <dbReference type="ARBA" id="ARBA00022801"/>
    </source>
</evidence>
<dbReference type="PANTHER" id="PTHR43343:SF7">
    <property type="entry name" value="PDZ DOMAIN-CONTAINING PROTEIN"/>
    <property type="match status" value="1"/>
</dbReference>
<dbReference type="Gene3D" id="2.40.10.10">
    <property type="entry name" value="Trypsin-like serine proteases"/>
    <property type="match status" value="2"/>
</dbReference>
<dbReference type="PROSITE" id="PS50106">
    <property type="entry name" value="PDZ"/>
    <property type="match status" value="1"/>
</dbReference>
<sequence>MIRPPGTATGSLKEDDRRNMPAFVAAASGALFARRVLGAPCADPRPCPLQMGLEREEKNEEALTRTSTQPLAHVRRAMNGVIVGAALAAVLAMPLHAEVSPLKHMGSLSARLPVPPPAFAFAESDSILQAERSTIELFQRCKPSVVNITTFQNGRTPMSTNIMEIPQGQGSGFVWDEQGHVVTNFHVIRAGSGAKIMLDDNSVYPAELVGYDADKDVAVLRMAARKDEIVPIAKGNSAALQVGQTVFAIGNPFGLDHSLSRGIVSGLGRTMRSPTGKPISNVIQTDAAINPGNSGGPLLDSGGKLIGMNTSILSGSGSSSGVGFAIPIDTLRAVVDELITHGKVVRPVIGISYLDSSQAKAFGIDSGVLILDVPANSNAEKAGLKGTSRGPFGAIEFGDVIVSLDGDKIRSEGDLFRALEQKKVGQDVELKVKRGDSVVSVHVVLSASSPK</sequence>
<dbReference type="InterPro" id="IPR001940">
    <property type="entry name" value="Peptidase_S1C"/>
</dbReference>
<dbReference type="InterPro" id="IPR001478">
    <property type="entry name" value="PDZ"/>
</dbReference>
<keyword evidence="6" id="KW-1185">Reference proteome</keyword>
<dbReference type="InterPro" id="IPR009003">
    <property type="entry name" value="Peptidase_S1_PA"/>
</dbReference>
<evidence type="ECO:0000256" key="2">
    <source>
        <dbReference type="ARBA" id="ARBA00022670"/>
    </source>
</evidence>
<dbReference type="InterPro" id="IPR039382">
    <property type="entry name" value="DEGP1/8_PDZ_dom"/>
</dbReference>
<evidence type="ECO:0000256" key="1">
    <source>
        <dbReference type="ARBA" id="ARBA00010541"/>
    </source>
</evidence>
<dbReference type="InterPro" id="IPR051201">
    <property type="entry name" value="Chloro_Bact_Ser_Proteases"/>
</dbReference>
<dbReference type="Proteomes" id="UP000324585">
    <property type="component" value="Unassembled WGS sequence"/>
</dbReference>
<dbReference type="CDD" id="cd00990">
    <property type="entry name" value="cpPDZ_AtDEGP1-like"/>
    <property type="match status" value="1"/>
</dbReference>
<dbReference type="SUPFAM" id="SSF50494">
    <property type="entry name" value="Trypsin-like serine proteases"/>
    <property type="match status" value="1"/>
</dbReference>
<comment type="caution">
    <text evidence="5">The sequence shown here is derived from an EMBL/GenBank/DDBJ whole genome shotgun (WGS) entry which is preliminary data.</text>
</comment>
<dbReference type="SUPFAM" id="SSF50156">
    <property type="entry name" value="PDZ domain-like"/>
    <property type="match status" value="1"/>
</dbReference>
<dbReference type="Gene3D" id="2.30.42.10">
    <property type="match status" value="1"/>
</dbReference>
<dbReference type="InterPro" id="IPR043504">
    <property type="entry name" value="Peptidase_S1_PA_chymotrypsin"/>
</dbReference>